<dbReference type="GO" id="GO:0043190">
    <property type="term" value="C:ATP-binding cassette (ABC) transporter complex"/>
    <property type="evidence" value="ECO:0007669"/>
    <property type="project" value="InterPro"/>
</dbReference>
<keyword evidence="3 5" id="KW-0732">Signal</keyword>
<name>A0A8J4H6N1_9BACL</name>
<accession>A0A8J4H6N1</accession>
<dbReference type="PROSITE" id="PS51257">
    <property type="entry name" value="PROKAR_LIPOPROTEIN"/>
    <property type="match status" value="1"/>
</dbReference>
<evidence type="ECO:0000256" key="2">
    <source>
        <dbReference type="ARBA" id="ARBA00022448"/>
    </source>
</evidence>
<dbReference type="PANTHER" id="PTHR30290:SF9">
    <property type="entry name" value="OLIGOPEPTIDE-BINDING PROTEIN APPA"/>
    <property type="match status" value="1"/>
</dbReference>
<evidence type="ECO:0000256" key="4">
    <source>
        <dbReference type="SAM" id="MobiDB-lite"/>
    </source>
</evidence>
<dbReference type="PIRSF" id="PIRSF002741">
    <property type="entry name" value="MppA"/>
    <property type="match status" value="1"/>
</dbReference>
<evidence type="ECO:0000313" key="7">
    <source>
        <dbReference type="EMBL" id="GIQ69683.1"/>
    </source>
</evidence>
<dbReference type="Proteomes" id="UP000677918">
    <property type="component" value="Unassembled WGS sequence"/>
</dbReference>
<dbReference type="InterPro" id="IPR000914">
    <property type="entry name" value="SBP_5_dom"/>
</dbReference>
<dbReference type="InterPro" id="IPR039424">
    <property type="entry name" value="SBP_5"/>
</dbReference>
<dbReference type="GO" id="GO:0042597">
    <property type="term" value="C:periplasmic space"/>
    <property type="evidence" value="ECO:0007669"/>
    <property type="project" value="UniProtKB-ARBA"/>
</dbReference>
<evidence type="ECO:0000256" key="1">
    <source>
        <dbReference type="ARBA" id="ARBA00005695"/>
    </source>
</evidence>
<feature type="signal peptide" evidence="5">
    <location>
        <begin position="1"/>
        <end position="28"/>
    </location>
</feature>
<keyword evidence="2" id="KW-0813">Transport</keyword>
<dbReference type="GO" id="GO:1904680">
    <property type="term" value="F:peptide transmembrane transporter activity"/>
    <property type="evidence" value="ECO:0007669"/>
    <property type="project" value="TreeGrafter"/>
</dbReference>
<feature type="domain" description="Solute-binding protein family 5" evidence="6">
    <location>
        <begin position="94"/>
        <end position="451"/>
    </location>
</feature>
<feature type="region of interest" description="Disordered" evidence="4">
    <location>
        <begin position="30"/>
        <end position="50"/>
    </location>
</feature>
<dbReference type="SUPFAM" id="SSF53850">
    <property type="entry name" value="Periplasmic binding protein-like II"/>
    <property type="match status" value="1"/>
</dbReference>
<dbReference type="Gene3D" id="3.10.105.10">
    <property type="entry name" value="Dipeptide-binding Protein, Domain 3"/>
    <property type="match status" value="1"/>
</dbReference>
<evidence type="ECO:0000259" key="6">
    <source>
        <dbReference type="Pfam" id="PF00496"/>
    </source>
</evidence>
<dbReference type="RefSeq" id="WP_213412469.1">
    <property type="nucleotide sequence ID" value="NZ_BOVK01000031.1"/>
</dbReference>
<proteinExistence type="inferred from homology"/>
<dbReference type="Pfam" id="PF00496">
    <property type="entry name" value="SBP_bac_5"/>
    <property type="match status" value="1"/>
</dbReference>
<dbReference type="PANTHER" id="PTHR30290">
    <property type="entry name" value="PERIPLASMIC BINDING COMPONENT OF ABC TRANSPORTER"/>
    <property type="match status" value="1"/>
</dbReference>
<dbReference type="EMBL" id="BOVK01000031">
    <property type="protein sequence ID" value="GIQ69683.1"/>
    <property type="molecule type" value="Genomic_DNA"/>
</dbReference>
<dbReference type="CDD" id="cd08498">
    <property type="entry name" value="PBP2_NikA_DppA_OppA_like_2"/>
    <property type="match status" value="1"/>
</dbReference>
<evidence type="ECO:0000313" key="8">
    <source>
        <dbReference type="Proteomes" id="UP000677918"/>
    </source>
</evidence>
<gene>
    <name evidence="7" type="ORF">XYCOK13_25070</name>
</gene>
<sequence>MLKRNARRVPLFLLIVMMVLLAACSENSAVPSQSDRSADEGEGAQSSGTDSELHIALTFDMDTPDTHNSTSVSTESIMVNVLDYLLRRDNAGSLQPHLVETYENVDDTTWSFRLKEGITFHNGDPMTAEDIKFSLERVATDDMLQQHVHYKSIKEVRVIDDYNFDIITHEPDPALPYRIAREGSGIFPKSYIEEAGWDEFLKKPIGSGPYRFVEWRKDDRVILEKYDRYFNGDVSEWDTVVFRTIPEASTRIGELLTGGIDVASSVPVTDWDRIQNHDGTSAIEAETTVMSMIMVNQNEAFATSDPKVREAIDYAIDNQALADKFTNGLAVPSRTRVIPGVLGFEESLHNTYRYDPERARELLQEAGYNDDLEISFGTMQGTSIYSNSEMAQLIAGMLEAVGIKVNLEVHERSQYVDVRNTGKNKELLLVGWNNLLFDASLAVDHFRSDYNPAGFGYSNPRVDELIEKARVNMNAEERAEQYQEIQRIVAEELPYIYVYQFKDIMGINDALDYEPRVDQMFYVEEIKRK</sequence>
<dbReference type="GO" id="GO:0015833">
    <property type="term" value="P:peptide transport"/>
    <property type="evidence" value="ECO:0007669"/>
    <property type="project" value="TreeGrafter"/>
</dbReference>
<comment type="similarity">
    <text evidence="1">Belongs to the bacterial solute-binding protein 5 family.</text>
</comment>
<dbReference type="Gene3D" id="3.40.190.10">
    <property type="entry name" value="Periplasmic binding protein-like II"/>
    <property type="match status" value="1"/>
</dbReference>
<feature type="chain" id="PRO_5038910226" evidence="5">
    <location>
        <begin position="29"/>
        <end position="529"/>
    </location>
</feature>
<organism evidence="7 8">
    <name type="scientific">Xylanibacillus composti</name>
    <dbReference type="NCBI Taxonomy" id="1572762"/>
    <lineage>
        <taxon>Bacteria</taxon>
        <taxon>Bacillati</taxon>
        <taxon>Bacillota</taxon>
        <taxon>Bacilli</taxon>
        <taxon>Bacillales</taxon>
        <taxon>Paenibacillaceae</taxon>
        <taxon>Xylanibacillus</taxon>
    </lineage>
</organism>
<dbReference type="Gene3D" id="3.90.76.10">
    <property type="entry name" value="Dipeptide-binding Protein, Domain 1"/>
    <property type="match status" value="1"/>
</dbReference>
<protein>
    <submittedName>
        <fullName evidence="7">Peptide ABC transporter substrate-binding protein</fullName>
    </submittedName>
</protein>
<dbReference type="AlphaFoldDB" id="A0A8J4H6N1"/>
<reference evidence="7" key="1">
    <citation type="submission" date="2021-04" db="EMBL/GenBank/DDBJ databases">
        <title>Draft genome sequence of Xylanibacillus composti strain K13.</title>
        <authorList>
            <person name="Uke A."/>
            <person name="Chhe C."/>
            <person name="Baramee S."/>
            <person name="Kosugi A."/>
        </authorList>
    </citation>
    <scope>NUCLEOTIDE SEQUENCE</scope>
    <source>
        <strain evidence="7">K13</strain>
    </source>
</reference>
<dbReference type="InterPro" id="IPR030678">
    <property type="entry name" value="Peptide/Ni-bd"/>
</dbReference>
<evidence type="ECO:0000256" key="3">
    <source>
        <dbReference type="ARBA" id="ARBA00022729"/>
    </source>
</evidence>
<keyword evidence="8" id="KW-1185">Reference proteome</keyword>
<comment type="caution">
    <text evidence="7">The sequence shown here is derived from an EMBL/GenBank/DDBJ whole genome shotgun (WGS) entry which is preliminary data.</text>
</comment>
<evidence type="ECO:0000256" key="5">
    <source>
        <dbReference type="SAM" id="SignalP"/>
    </source>
</evidence>